<sequence>MTLFQVHWFAPVPKHEGEECRAARKRQLGALHRKQSSVSLFESPSGYISKIITIYILTSHRFKPPHHAKQSLVFKWRRVEGRAHYPPSFEGCGWSKGSAPDGFLGHQKKKKGTQHCSKGPLCRDHHKGTV</sequence>
<name>A0AC58TUF7_TOBAC</name>
<keyword evidence="1" id="KW-1185">Reference proteome</keyword>
<reference evidence="1" key="1">
    <citation type="journal article" date="2014" name="Nat. Commun.">
        <title>The tobacco genome sequence and its comparison with those of tomato and potato.</title>
        <authorList>
            <person name="Sierro N."/>
            <person name="Battey J.N."/>
            <person name="Ouadi S."/>
            <person name="Bakaher N."/>
            <person name="Bovet L."/>
            <person name="Willig A."/>
            <person name="Goepfert S."/>
            <person name="Peitsch M.C."/>
            <person name="Ivanov N.V."/>
        </authorList>
    </citation>
    <scope>NUCLEOTIDE SEQUENCE [LARGE SCALE GENOMIC DNA]</scope>
</reference>
<protein>
    <submittedName>
        <fullName evidence="2">Uncharacterized protein LOC107763695 isoform X2</fullName>
    </submittedName>
</protein>
<dbReference type="RefSeq" id="XP_075100858.1">
    <property type="nucleotide sequence ID" value="XM_075244757.1"/>
</dbReference>
<gene>
    <name evidence="2" type="primary">LOC107763695</name>
</gene>
<proteinExistence type="predicted"/>
<evidence type="ECO:0000313" key="1">
    <source>
        <dbReference type="Proteomes" id="UP000790787"/>
    </source>
</evidence>
<organism evidence="1 2">
    <name type="scientific">Nicotiana tabacum</name>
    <name type="common">Common tobacco</name>
    <dbReference type="NCBI Taxonomy" id="4097"/>
    <lineage>
        <taxon>Eukaryota</taxon>
        <taxon>Viridiplantae</taxon>
        <taxon>Streptophyta</taxon>
        <taxon>Embryophyta</taxon>
        <taxon>Tracheophyta</taxon>
        <taxon>Spermatophyta</taxon>
        <taxon>Magnoliopsida</taxon>
        <taxon>eudicotyledons</taxon>
        <taxon>Gunneridae</taxon>
        <taxon>Pentapetalae</taxon>
        <taxon>asterids</taxon>
        <taxon>lamiids</taxon>
        <taxon>Solanales</taxon>
        <taxon>Solanaceae</taxon>
        <taxon>Nicotianoideae</taxon>
        <taxon>Nicotianeae</taxon>
        <taxon>Nicotiana</taxon>
    </lineage>
</organism>
<evidence type="ECO:0000313" key="2">
    <source>
        <dbReference type="RefSeq" id="XP_075100858.1"/>
    </source>
</evidence>
<reference evidence="2" key="2">
    <citation type="submission" date="2025-08" db="UniProtKB">
        <authorList>
            <consortium name="RefSeq"/>
        </authorList>
    </citation>
    <scope>IDENTIFICATION</scope>
    <source>
        <tissue evidence="2">Leaf</tissue>
    </source>
</reference>
<accession>A0AC58TUF7</accession>
<dbReference type="Proteomes" id="UP000790787">
    <property type="component" value="Chromosome 22"/>
</dbReference>